<dbReference type="HOGENOM" id="CLU_036117_0_0_1"/>
<feature type="compositionally biased region" description="Basic and acidic residues" evidence="1">
    <location>
        <begin position="182"/>
        <end position="191"/>
    </location>
</feature>
<dbReference type="OrthoDB" id="69928at2759"/>
<accession>A0A0D0AC28</accession>
<reference evidence="4" key="2">
    <citation type="submission" date="2015-01" db="EMBL/GenBank/DDBJ databases">
        <title>Evolutionary Origins and Diversification of the Mycorrhizal Mutualists.</title>
        <authorList>
            <consortium name="DOE Joint Genome Institute"/>
            <consortium name="Mycorrhizal Genomics Consortium"/>
            <person name="Kohler A."/>
            <person name="Kuo A."/>
            <person name="Nagy L.G."/>
            <person name="Floudas D."/>
            <person name="Copeland A."/>
            <person name="Barry K.W."/>
            <person name="Cichocki N."/>
            <person name="Veneault-Fourrey C."/>
            <person name="LaButti K."/>
            <person name="Lindquist E.A."/>
            <person name="Lipzen A."/>
            <person name="Lundell T."/>
            <person name="Morin E."/>
            <person name="Murat C."/>
            <person name="Riley R."/>
            <person name="Ohm R."/>
            <person name="Sun H."/>
            <person name="Tunlid A."/>
            <person name="Henrissat B."/>
            <person name="Grigoriev I.V."/>
            <person name="Hibbett D.S."/>
            <person name="Martin F."/>
        </authorList>
    </citation>
    <scope>NUCLEOTIDE SEQUENCE [LARGE SCALE GENOMIC DNA]</scope>
    <source>
        <strain evidence="4">441</strain>
    </source>
</reference>
<feature type="compositionally biased region" description="Basic and acidic residues" evidence="1">
    <location>
        <begin position="127"/>
        <end position="149"/>
    </location>
</feature>
<dbReference type="Gene3D" id="3.40.50.1010">
    <property type="entry name" value="5'-nuclease"/>
    <property type="match status" value="1"/>
</dbReference>
<reference evidence="3 4" key="1">
    <citation type="submission" date="2014-04" db="EMBL/GenBank/DDBJ databases">
        <authorList>
            <consortium name="DOE Joint Genome Institute"/>
            <person name="Kuo A."/>
            <person name="Kohler A."/>
            <person name="Costa M.D."/>
            <person name="Nagy L.G."/>
            <person name="Floudas D."/>
            <person name="Copeland A."/>
            <person name="Barry K.W."/>
            <person name="Cichocki N."/>
            <person name="Veneault-Fourrey C."/>
            <person name="LaButti K."/>
            <person name="Lindquist E.A."/>
            <person name="Lipzen A."/>
            <person name="Lundell T."/>
            <person name="Morin E."/>
            <person name="Murat C."/>
            <person name="Sun H."/>
            <person name="Tunlid A."/>
            <person name="Henrissat B."/>
            <person name="Grigoriev I.V."/>
            <person name="Hibbett D.S."/>
            <person name="Martin F."/>
            <person name="Nordberg H.P."/>
            <person name="Cantor M.N."/>
            <person name="Hua S.X."/>
        </authorList>
    </citation>
    <scope>NUCLEOTIDE SEQUENCE [LARGE SCALE GENOMIC DNA]</scope>
    <source>
        <strain evidence="3 4">441</strain>
    </source>
</reference>
<feature type="domain" description="PIN" evidence="2">
    <location>
        <begin position="207"/>
        <end position="288"/>
    </location>
</feature>
<protein>
    <recommendedName>
        <fullName evidence="2">PIN domain-containing protein</fullName>
    </recommendedName>
</protein>
<gene>
    <name evidence="3" type="ORF">PISMIDRAFT_485866</name>
</gene>
<dbReference type="InterPro" id="IPR002716">
    <property type="entry name" value="PIN_dom"/>
</dbReference>
<evidence type="ECO:0000313" key="4">
    <source>
        <dbReference type="Proteomes" id="UP000054018"/>
    </source>
</evidence>
<feature type="compositionally biased region" description="Basic residues" evidence="1">
    <location>
        <begin position="431"/>
        <end position="440"/>
    </location>
</feature>
<organism evidence="3 4">
    <name type="scientific">Pisolithus microcarpus 441</name>
    <dbReference type="NCBI Taxonomy" id="765257"/>
    <lineage>
        <taxon>Eukaryota</taxon>
        <taxon>Fungi</taxon>
        <taxon>Dikarya</taxon>
        <taxon>Basidiomycota</taxon>
        <taxon>Agaricomycotina</taxon>
        <taxon>Agaricomycetes</taxon>
        <taxon>Agaricomycetidae</taxon>
        <taxon>Boletales</taxon>
        <taxon>Sclerodermatineae</taxon>
        <taxon>Pisolithaceae</taxon>
        <taxon>Pisolithus</taxon>
    </lineage>
</organism>
<sequence>MTTTTATTTQLISKTIVAPRGSAMSATTPPLSVIPTTHATSAVLPGHIPTISTSHNHHTCPNTNAMPHKLVSPSERVSTSTSATPSKSNNNNNKLAMSRALGAAFLSHQVEQLEKSVSHQGHAHLAGRKDIPQDRDGDVDRERDRRQPFGERTSSVGVTVHKRGPATHPAKQRAPTGTKQIPRRDYPERPGYKTHEYQREVKDADLIVLDASVLVHGLHKVKKWCKDGREEIVIVPLEALNTLDLLKKGASPLAQRARSASRILEAQVGTNPRIRVQRDDAFVPWDRIEFKDTYSDDDGDKPIAQPLHLSGSPEWVRRMICCARWEVDNAPTTLEKTSLKNPHVVLAVISQSKALAQVGKNADCAPEIPSPVPLPAPGPHSHKYEPRSAGLLVAHWAARAGIDLLEVEPSSTSTPLAGQFRVGDEDERTKRQGGRGRHNTHTTGGSPATRGTGLVERPAAVMQMMEMVAQPSKVVRVLARGEKLEPDT</sequence>
<evidence type="ECO:0000313" key="3">
    <source>
        <dbReference type="EMBL" id="KIK29558.1"/>
    </source>
</evidence>
<proteinExistence type="predicted"/>
<feature type="region of interest" description="Disordered" evidence="1">
    <location>
        <begin position="112"/>
        <end position="191"/>
    </location>
</feature>
<name>A0A0D0AC28_9AGAM</name>
<evidence type="ECO:0000256" key="1">
    <source>
        <dbReference type="SAM" id="MobiDB-lite"/>
    </source>
</evidence>
<keyword evidence="4" id="KW-1185">Reference proteome</keyword>
<dbReference type="AlphaFoldDB" id="A0A0D0AC28"/>
<dbReference type="Proteomes" id="UP000054018">
    <property type="component" value="Unassembled WGS sequence"/>
</dbReference>
<dbReference type="Pfam" id="PF13638">
    <property type="entry name" value="PIN_4"/>
    <property type="match status" value="1"/>
</dbReference>
<feature type="compositionally biased region" description="Polar residues" evidence="1">
    <location>
        <begin position="75"/>
        <end position="93"/>
    </location>
</feature>
<dbReference type="EMBL" id="KN833689">
    <property type="protein sequence ID" value="KIK29558.1"/>
    <property type="molecule type" value="Genomic_DNA"/>
</dbReference>
<feature type="region of interest" description="Disordered" evidence="1">
    <location>
        <begin position="67"/>
        <end position="93"/>
    </location>
</feature>
<evidence type="ECO:0000259" key="2">
    <source>
        <dbReference type="Pfam" id="PF13638"/>
    </source>
</evidence>
<feature type="region of interest" description="Disordered" evidence="1">
    <location>
        <begin position="409"/>
        <end position="453"/>
    </location>
</feature>
<dbReference type="STRING" id="765257.A0A0D0AC28"/>